<accession>A0A4R0PEU5</accession>
<dbReference type="GO" id="GO:0005737">
    <property type="term" value="C:cytoplasm"/>
    <property type="evidence" value="ECO:0007669"/>
    <property type="project" value="UniProtKB-SubCell"/>
</dbReference>
<dbReference type="OrthoDB" id="9807740at2"/>
<evidence type="ECO:0000256" key="4">
    <source>
        <dbReference type="ARBA" id="ARBA00022759"/>
    </source>
</evidence>
<keyword evidence="5 7" id="KW-0378">Hydrolase</keyword>
<keyword evidence="9" id="KW-1185">Reference proteome</keyword>
<dbReference type="GO" id="GO:0008270">
    <property type="term" value="F:zinc ion binding"/>
    <property type="evidence" value="ECO:0007669"/>
    <property type="project" value="UniProtKB-UniRule"/>
</dbReference>
<reference evidence="8 9" key="1">
    <citation type="journal article" date="2015" name="Antonie Van Leeuwenhoek">
        <title>Oricola cellulosilytica gen. nov., sp. nov., a cellulose-degrading bacterium of the family Phyllobacteriaceae isolated from surface seashore water, and emended descriptions of Mesorhizobium loti and Phyllobacterium myrsinacearum.</title>
        <authorList>
            <person name="Hameed A."/>
            <person name="Shahina M."/>
            <person name="Lai W.A."/>
            <person name="Lin S.Y."/>
            <person name="Young L.S."/>
            <person name="Liu Y.C."/>
            <person name="Hsu Y.H."/>
            <person name="Young C.C."/>
        </authorList>
    </citation>
    <scope>NUCLEOTIDE SEQUENCE [LARGE SCALE GENOMIC DNA]</scope>
    <source>
        <strain evidence="8 9">KCTC 52183</strain>
    </source>
</reference>
<gene>
    <name evidence="7 8" type="primary">ybeY</name>
    <name evidence="8" type="ORF">E0D97_02590</name>
</gene>
<dbReference type="GO" id="GO:0004521">
    <property type="term" value="F:RNA endonuclease activity"/>
    <property type="evidence" value="ECO:0007669"/>
    <property type="project" value="UniProtKB-UniRule"/>
</dbReference>
<comment type="similarity">
    <text evidence="1 7">Belongs to the endoribonuclease YbeY family.</text>
</comment>
<evidence type="ECO:0000313" key="9">
    <source>
        <dbReference type="Proteomes" id="UP000291301"/>
    </source>
</evidence>
<dbReference type="InterPro" id="IPR002036">
    <property type="entry name" value="YbeY"/>
</dbReference>
<dbReference type="PANTHER" id="PTHR46986">
    <property type="entry name" value="ENDORIBONUCLEASE YBEY, CHLOROPLASTIC"/>
    <property type="match status" value="1"/>
</dbReference>
<comment type="subcellular location">
    <subcellularLocation>
        <location evidence="7">Cytoplasm</location>
    </subcellularLocation>
</comment>
<comment type="function">
    <text evidence="7">Single strand-specific metallo-endoribonuclease involved in late-stage 70S ribosome quality control and in maturation of the 3' terminus of the 16S rRNA.</text>
</comment>
<dbReference type="SUPFAM" id="SSF55486">
    <property type="entry name" value="Metalloproteases ('zincins'), catalytic domain"/>
    <property type="match status" value="1"/>
</dbReference>
<proteinExistence type="inferred from homology"/>
<sequence length="159" mass="16785">MPIAIDVAMEAGDWPSEDTLRALARSAVDAAIARLGPAAIDSELSILFTDDAAMTTLNGAWRGKDRSTNVLSFPVVGIAPGDDPGPLLGDIVLAAETVFSEAALEGRSVEDHLRHLIVHGFLHLLGYDHENDTDAEEMEAAETAILADMGVSDPYSDGD</sequence>
<keyword evidence="2 7" id="KW-0540">Nuclease</keyword>
<evidence type="ECO:0000256" key="3">
    <source>
        <dbReference type="ARBA" id="ARBA00022723"/>
    </source>
</evidence>
<dbReference type="Proteomes" id="UP000291301">
    <property type="component" value="Unassembled WGS sequence"/>
</dbReference>
<comment type="caution">
    <text evidence="8">The sequence shown here is derived from an EMBL/GenBank/DDBJ whole genome shotgun (WGS) entry which is preliminary data.</text>
</comment>
<dbReference type="PANTHER" id="PTHR46986:SF1">
    <property type="entry name" value="ENDORIBONUCLEASE YBEY, CHLOROPLASTIC"/>
    <property type="match status" value="1"/>
</dbReference>
<dbReference type="EMBL" id="SJST01000001">
    <property type="protein sequence ID" value="TCD16335.1"/>
    <property type="molecule type" value="Genomic_DNA"/>
</dbReference>
<dbReference type="AlphaFoldDB" id="A0A4R0PEU5"/>
<evidence type="ECO:0000256" key="7">
    <source>
        <dbReference type="HAMAP-Rule" id="MF_00009"/>
    </source>
</evidence>
<organism evidence="8 9">
    <name type="scientific">Oricola cellulosilytica</name>
    <dbReference type="NCBI Taxonomy" id="1429082"/>
    <lineage>
        <taxon>Bacteria</taxon>
        <taxon>Pseudomonadati</taxon>
        <taxon>Pseudomonadota</taxon>
        <taxon>Alphaproteobacteria</taxon>
        <taxon>Hyphomicrobiales</taxon>
        <taxon>Ahrensiaceae</taxon>
        <taxon>Oricola</taxon>
    </lineage>
</organism>
<feature type="binding site" evidence="7">
    <location>
        <position position="129"/>
    </location>
    <ligand>
        <name>Zn(2+)</name>
        <dbReference type="ChEBI" id="CHEBI:29105"/>
        <note>catalytic</note>
    </ligand>
</feature>
<evidence type="ECO:0000256" key="1">
    <source>
        <dbReference type="ARBA" id="ARBA00010875"/>
    </source>
</evidence>
<keyword evidence="6 7" id="KW-0862">Zinc</keyword>
<name>A0A4R0PEU5_9HYPH</name>
<dbReference type="Gene3D" id="3.40.390.30">
    <property type="entry name" value="Metalloproteases ('zincins'), catalytic domain"/>
    <property type="match status" value="1"/>
</dbReference>
<keyword evidence="7" id="KW-0963">Cytoplasm</keyword>
<keyword evidence="4 7" id="KW-0255">Endonuclease</keyword>
<evidence type="ECO:0000256" key="2">
    <source>
        <dbReference type="ARBA" id="ARBA00022722"/>
    </source>
</evidence>
<evidence type="ECO:0000256" key="6">
    <source>
        <dbReference type="ARBA" id="ARBA00022833"/>
    </source>
</evidence>
<evidence type="ECO:0000313" key="8">
    <source>
        <dbReference type="EMBL" id="TCD16335.1"/>
    </source>
</evidence>
<dbReference type="GO" id="GO:0006364">
    <property type="term" value="P:rRNA processing"/>
    <property type="evidence" value="ECO:0007669"/>
    <property type="project" value="UniProtKB-UniRule"/>
</dbReference>
<dbReference type="GO" id="GO:0004222">
    <property type="term" value="F:metalloendopeptidase activity"/>
    <property type="evidence" value="ECO:0007669"/>
    <property type="project" value="InterPro"/>
</dbReference>
<dbReference type="InterPro" id="IPR020549">
    <property type="entry name" value="YbeY_CS"/>
</dbReference>
<comment type="cofactor">
    <cofactor evidence="7">
        <name>Zn(2+)</name>
        <dbReference type="ChEBI" id="CHEBI:29105"/>
    </cofactor>
    <text evidence="7">Binds 1 zinc ion.</text>
</comment>
<keyword evidence="7" id="KW-0690">Ribosome biogenesis</keyword>
<feature type="binding site" evidence="7">
    <location>
        <position position="119"/>
    </location>
    <ligand>
        <name>Zn(2+)</name>
        <dbReference type="ChEBI" id="CHEBI:29105"/>
        <note>catalytic</note>
    </ligand>
</feature>
<dbReference type="InterPro" id="IPR023091">
    <property type="entry name" value="MetalPrtase_cat_dom_sf_prd"/>
</dbReference>
<dbReference type="RefSeq" id="WP_131565107.1">
    <property type="nucleotide sequence ID" value="NZ_JAINFK010000001.1"/>
</dbReference>
<dbReference type="HAMAP" id="MF_00009">
    <property type="entry name" value="Endoribonucl_YbeY"/>
    <property type="match status" value="1"/>
</dbReference>
<keyword evidence="3 7" id="KW-0479">Metal-binding</keyword>
<evidence type="ECO:0000256" key="5">
    <source>
        <dbReference type="ARBA" id="ARBA00022801"/>
    </source>
</evidence>
<dbReference type="NCBIfam" id="TIGR00043">
    <property type="entry name" value="rRNA maturation RNase YbeY"/>
    <property type="match status" value="1"/>
</dbReference>
<dbReference type="EC" id="3.1.-.-" evidence="7"/>
<dbReference type="PROSITE" id="PS01306">
    <property type="entry name" value="UPF0054"/>
    <property type="match status" value="1"/>
</dbReference>
<feature type="binding site" evidence="7">
    <location>
        <position position="123"/>
    </location>
    <ligand>
        <name>Zn(2+)</name>
        <dbReference type="ChEBI" id="CHEBI:29105"/>
        <note>catalytic</note>
    </ligand>
</feature>
<dbReference type="Pfam" id="PF02130">
    <property type="entry name" value="YbeY"/>
    <property type="match status" value="1"/>
</dbReference>
<protein>
    <recommendedName>
        <fullName evidence="7">Endoribonuclease YbeY</fullName>
        <ecNumber evidence="7">3.1.-.-</ecNumber>
    </recommendedName>
</protein>
<keyword evidence="7" id="KW-0698">rRNA processing</keyword>